<evidence type="ECO:0000256" key="1">
    <source>
        <dbReference type="SAM" id="SignalP"/>
    </source>
</evidence>
<feature type="chain" id="PRO_5022757214" evidence="1">
    <location>
        <begin position="23"/>
        <end position="129"/>
    </location>
</feature>
<feature type="signal peptide" evidence="1">
    <location>
        <begin position="1"/>
        <end position="22"/>
    </location>
</feature>
<evidence type="ECO:0000313" key="2">
    <source>
        <dbReference type="EMBL" id="TXG39547.1"/>
    </source>
</evidence>
<dbReference type="AlphaFoldDB" id="A0A5C7GN83"/>
<comment type="caution">
    <text evidence="2">The sequence shown here is derived from an EMBL/GenBank/DDBJ whole genome shotgun (WGS) entry which is preliminary data.</text>
</comment>
<name>A0A5C7GN83_9FLAO</name>
<keyword evidence="1" id="KW-0732">Signal</keyword>
<evidence type="ECO:0000313" key="3">
    <source>
        <dbReference type="Proteomes" id="UP000321080"/>
    </source>
</evidence>
<protein>
    <submittedName>
        <fullName evidence="2">Uncharacterized protein</fullName>
    </submittedName>
</protein>
<keyword evidence="3" id="KW-1185">Reference proteome</keyword>
<proteinExistence type="predicted"/>
<organism evidence="2 3">
    <name type="scientific">Seonamhaeicola maritimus</name>
    <dbReference type="NCBI Taxonomy" id="2591822"/>
    <lineage>
        <taxon>Bacteria</taxon>
        <taxon>Pseudomonadati</taxon>
        <taxon>Bacteroidota</taxon>
        <taxon>Flavobacteriia</taxon>
        <taxon>Flavobacteriales</taxon>
        <taxon>Flavobacteriaceae</taxon>
    </lineage>
</organism>
<accession>A0A5C7GN83</accession>
<dbReference type="Proteomes" id="UP000321080">
    <property type="component" value="Unassembled WGS sequence"/>
</dbReference>
<reference evidence="2 3" key="1">
    <citation type="submission" date="2019-08" db="EMBL/GenBank/DDBJ databases">
        <title>Seonamhaeicola sediminis sp. nov., isolated from marine sediment.</title>
        <authorList>
            <person name="Cao W.R."/>
        </authorList>
    </citation>
    <scope>NUCLEOTIDE SEQUENCE [LARGE SCALE GENOMIC DNA]</scope>
    <source>
        <strain evidence="2 3">1505</strain>
    </source>
</reference>
<dbReference type="OrthoDB" id="1014870at2"/>
<dbReference type="EMBL" id="VRKQ01000008">
    <property type="protein sequence ID" value="TXG39547.1"/>
    <property type="molecule type" value="Genomic_DNA"/>
</dbReference>
<sequence length="129" mass="15426">MKLKLWIIIFLGLFQSSCSEHSAPEHITAIKILQVKLGMSRNEVIEILKEPVRKYSRGFHGGDMTFQFTEEQDYNYPMLWVHFDSLGVNSVYAKYYYWYDDRGIYGLSKNRETNEEFKWGEQVLEEYFN</sequence>
<gene>
    <name evidence="2" type="ORF">FUA22_06670</name>
</gene>
<dbReference type="RefSeq" id="WP_147767117.1">
    <property type="nucleotide sequence ID" value="NZ_VRKQ01000008.1"/>
</dbReference>